<dbReference type="RefSeq" id="WP_380558296.1">
    <property type="nucleotide sequence ID" value="NZ_JBHEZY010000018.1"/>
</dbReference>
<keyword evidence="1" id="KW-1133">Transmembrane helix</keyword>
<evidence type="ECO:0000313" key="3">
    <source>
        <dbReference type="Proteomes" id="UP001592530"/>
    </source>
</evidence>
<protein>
    <recommendedName>
        <fullName evidence="4">Gram-positive cocci surface proteins LPxTG domain-containing protein</fullName>
    </recommendedName>
</protein>
<evidence type="ECO:0000256" key="1">
    <source>
        <dbReference type="SAM" id="Phobius"/>
    </source>
</evidence>
<reference evidence="2 3" key="1">
    <citation type="submission" date="2024-09" db="EMBL/GenBank/DDBJ databases">
        <authorList>
            <person name="Lee S.D."/>
        </authorList>
    </citation>
    <scope>NUCLEOTIDE SEQUENCE [LARGE SCALE GENOMIC DNA]</scope>
    <source>
        <strain evidence="2 3">N1-3</strain>
    </source>
</reference>
<sequence length="69" mass="7158">MTNKNIPPVVQVDVGPVQLSLKSLTLPKSTTSRVGLGIVAVGAGVVLFDQAKIANRKEESATDETPSPS</sequence>
<keyword evidence="1" id="KW-0472">Membrane</keyword>
<proteinExistence type="predicted"/>
<feature type="transmembrane region" description="Helical" evidence="1">
    <location>
        <begin position="30"/>
        <end position="48"/>
    </location>
</feature>
<organism evidence="2 3">
    <name type="scientific">Streptacidiphilus alkalitolerans</name>
    <dbReference type="NCBI Taxonomy" id="3342712"/>
    <lineage>
        <taxon>Bacteria</taxon>
        <taxon>Bacillati</taxon>
        <taxon>Actinomycetota</taxon>
        <taxon>Actinomycetes</taxon>
        <taxon>Kitasatosporales</taxon>
        <taxon>Streptomycetaceae</taxon>
        <taxon>Streptacidiphilus</taxon>
    </lineage>
</organism>
<comment type="caution">
    <text evidence="2">The sequence shown here is derived from an EMBL/GenBank/DDBJ whole genome shotgun (WGS) entry which is preliminary data.</text>
</comment>
<evidence type="ECO:0000313" key="2">
    <source>
        <dbReference type="EMBL" id="MFC1435332.1"/>
    </source>
</evidence>
<gene>
    <name evidence="2" type="ORF">ACEZDB_32300</name>
</gene>
<dbReference type="EMBL" id="JBHEZY010000018">
    <property type="protein sequence ID" value="MFC1435332.1"/>
    <property type="molecule type" value="Genomic_DNA"/>
</dbReference>
<evidence type="ECO:0008006" key="4">
    <source>
        <dbReference type="Google" id="ProtNLM"/>
    </source>
</evidence>
<accession>A0ABV6XAZ3</accession>
<name>A0ABV6XAZ3_9ACTN</name>
<keyword evidence="1" id="KW-0812">Transmembrane</keyword>
<dbReference type="Proteomes" id="UP001592530">
    <property type="component" value="Unassembled WGS sequence"/>
</dbReference>